<keyword evidence="6" id="KW-0809">Transit peptide</keyword>
<evidence type="ECO:0000256" key="4">
    <source>
        <dbReference type="ARBA" id="ARBA00022640"/>
    </source>
</evidence>
<accession>A0A0D3BZL1</accession>
<keyword evidence="5" id="KW-0812">Transmembrane</keyword>
<keyword evidence="4" id="KW-0934">Plastid</keyword>
<evidence type="ECO:0000256" key="6">
    <source>
        <dbReference type="ARBA" id="ARBA00022946"/>
    </source>
</evidence>
<dbReference type="HOGENOM" id="CLU_1385924_0_0_1"/>
<dbReference type="PANTHER" id="PTHR31620">
    <property type="entry name" value="PROTEIN RETICULATA-RELATED 2, CHLOROPLASTIC-RELATED"/>
    <property type="match status" value="1"/>
</dbReference>
<dbReference type="Gene3D" id="2.40.50.140">
    <property type="entry name" value="Nucleic acid-binding proteins"/>
    <property type="match status" value="1"/>
</dbReference>
<dbReference type="Proteomes" id="UP000032141">
    <property type="component" value="Chromosome C4"/>
</dbReference>
<evidence type="ECO:0000256" key="5">
    <source>
        <dbReference type="ARBA" id="ARBA00022692"/>
    </source>
</evidence>
<evidence type="ECO:0000313" key="10">
    <source>
        <dbReference type="EnsemblPlants" id="Bo4g137090.1"/>
    </source>
</evidence>
<dbReference type="Gramene" id="Bo4g137090.1">
    <property type="protein sequence ID" value="Bo4g137090.1"/>
    <property type="gene ID" value="Bo4g137090"/>
</dbReference>
<dbReference type="EnsemblPlants" id="Bo4g137090.1">
    <property type="protein sequence ID" value="Bo4g137090.1"/>
    <property type="gene ID" value="Bo4g137090"/>
</dbReference>
<keyword evidence="3" id="KW-0150">Chloroplast</keyword>
<keyword evidence="8" id="KW-0472">Membrane</keyword>
<reference evidence="10" key="2">
    <citation type="submission" date="2015-03" db="UniProtKB">
        <authorList>
            <consortium name="EnsemblPlants"/>
        </authorList>
    </citation>
    <scope>IDENTIFICATION</scope>
</reference>
<comment type="similarity">
    <text evidence="2">Belongs to the RETICULATA family.</text>
</comment>
<name>A0A0D3BZL1_BRAOL</name>
<dbReference type="InterPro" id="IPR021825">
    <property type="entry name" value="RETICULATA-related"/>
</dbReference>
<evidence type="ECO:0000256" key="1">
    <source>
        <dbReference type="ARBA" id="ARBA00004508"/>
    </source>
</evidence>
<dbReference type="PANTHER" id="PTHR31620:SF14">
    <property type="entry name" value="PROTEIN RETICULATA-RELATED 4, CHLOROPLASTIC"/>
    <property type="match status" value="1"/>
</dbReference>
<dbReference type="InterPro" id="IPR003871">
    <property type="entry name" value="RFA1B/D_OB_1st"/>
</dbReference>
<reference evidence="10 11" key="1">
    <citation type="journal article" date="2014" name="Genome Biol.">
        <title>Transcriptome and methylome profiling reveals relics of genome dominance in the mesopolyploid Brassica oleracea.</title>
        <authorList>
            <person name="Parkin I.A."/>
            <person name="Koh C."/>
            <person name="Tang H."/>
            <person name="Robinson S.J."/>
            <person name="Kagale S."/>
            <person name="Clarke W.E."/>
            <person name="Town C.D."/>
            <person name="Nixon J."/>
            <person name="Krishnakumar V."/>
            <person name="Bidwell S.L."/>
            <person name="Denoeud F."/>
            <person name="Belcram H."/>
            <person name="Links M.G."/>
            <person name="Just J."/>
            <person name="Clarke C."/>
            <person name="Bender T."/>
            <person name="Huebert T."/>
            <person name="Mason A.S."/>
            <person name="Pires J.C."/>
            <person name="Barker G."/>
            <person name="Moore J."/>
            <person name="Walley P.G."/>
            <person name="Manoli S."/>
            <person name="Batley J."/>
            <person name="Edwards D."/>
            <person name="Nelson M.N."/>
            <person name="Wang X."/>
            <person name="Paterson A.H."/>
            <person name="King G."/>
            <person name="Bancroft I."/>
            <person name="Chalhoub B."/>
            <person name="Sharpe A.G."/>
        </authorList>
    </citation>
    <scope>NUCLEOTIDE SEQUENCE</scope>
    <source>
        <strain evidence="10 11">cv. TO1000</strain>
    </source>
</reference>
<comment type="subcellular location">
    <subcellularLocation>
        <location evidence="1">Plastid</location>
        <location evidence="1">Chloroplast membrane</location>
        <topology evidence="1">Multi-pass membrane protein</topology>
    </subcellularLocation>
</comment>
<dbReference type="STRING" id="109376.A0A0D3BZL1"/>
<organism evidence="10 11">
    <name type="scientific">Brassica oleracea var. oleracea</name>
    <dbReference type="NCBI Taxonomy" id="109376"/>
    <lineage>
        <taxon>Eukaryota</taxon>
        <taxon>Viridiplantae</taxon>
        <taxon>Streptophyta</taxon>
        <taxon>Embryophyta</taxon>
        <taxon>Tracheophyta</taxon>
        <taxon>Spermatophyta</taxon>
        <taxon>Magnoliopsida</taxon>
        <taxon>eudicotyledons</taxon>
        <taxon>Gunneridae</taxon>
        <taxon>Pentapetalae</taxon>
        <taxon>rosids</taxon>
        <taxon>malvids</taxon>
        <taxon>Brassicales</taxon>
        <taxon>Brassicaceae</taxon>
        <taxon>Brassiceae</taxon>
        <taxon>Brassica</taxon>
    </lineage>
</organism>
<dbReference type="Pfam" id="PF11891">
    <property type="entry name" value="RETICULATA-like"/>
    <property type="match status" value="1"/>
</dbReference>
<dbReference type="OMA" id="ACVAHMY"/>
<dbReference type="CDD" id="cd04480">
    <property type="entry name" value="RPA1_DBD_A_like"/>
    <property type="match status" value="1"/>
</dbReference>
<dbReference type="Pfam" id="PF02721">
    <property type="entry name" value="DUF223"/>
    <property type="match status" value="1"/>
</dbReference>
<dbReference type="GO" id="GO:0031969">
    <property type="term" value="C:chloroplast membrane"/>
    <property type="evidence" value="ECO:0007669"/>
    <property type="project" value="UniProtKB-SubCell"/>
</dbReference>
<evidence type="ECO:0000256" key="3">
    <source>
        <dbReference type="ARBA" id="ARBA00022528"/>
    </source>
</evidence>
<evidence type="ECO:0000259" key="9">
    <source>
        <dbReference type="Pfam" id="PF02721"/>
    </source>
</evidence>
<sequence length="197" mass="22140">MTSSGAPVAITAVPNASVANADVHFRLPSPRPSYSASCCSPHPILGFQEHQQEQEFMGITIFLLDELDSVIHCFIPANRANHYENDLKIGSIIRLDRFEVACVAHMYKITEHQFVIRFLPSTRISEVETDAPIIKFDKFMFAGFRECLLADDLFLAKLAMECGVGVFTKTAAEYERLRENFFNELEVVFADVITGMV</sequence>
<keyword evidence="11" id="KW-1185">Reference proteome</keyword>
<proteinExistence type="inferred from homology"/>
<protein>
    <recommendedName>
        <fullName evidence="9">Replication protein A 70 kDa DNA-binding subunit B/D first OB fold domain-containing protein</fullName>
    </recommendedName>
</protein>
<feature type="domain" description="Replication protein A 70 kDa DNA-binding subunit B/D first OB fold" evidence="9">
    <location>
        <begin position="47"/>
        <end position="126"/>
    </location>
</feature>
<dbReference type="InterPro" id="IPR012340">
    <property type="entry name" value="NA-bd_OB-fold"/>
</dbReference>
<evidence type="ECO:0000256" key="7">
    <source>
        <dbReference type="ARBA" id="ARBA00022989"/>
    </source>
</evidence>
<evidence type="ECO:0000256" key="2">
    <source>
        <dbReference type="ARBA" id="ARBA00010793"/>
    </source>
</evidence>
<dbReference type="AlphaFoldDB" id="A0A0D3BZL1"/>
<evidence type="ECO:0000256" key="8">
    <source>
        <dbReference type="ARBA" id="ARBA00023136"/>
    </source>
</evidence>
<keyword evidence="7" id="KW-1133">Transmembrane helix</keyword>
<evidence type="ECO:0000313" key="11">
    <source>
        <dbReference type="Proteomes" id="UP000032141"/>
    </source>
</evidence>
<dbReference type="SUPFAM" id="SSF50249">
    <property type="entry name" value="Nucleic acid-binding proteins"/>
    <property type="match status" value="1"/>
</dbReference>